<feature type="domain" description="Peptidase M20 dimerisation" evidence="4">
    <location>
        <begin position="198"/>
        <end position="346"/>
    </location>
</feature>
<name>A0ABQ3D4T7_9ACTN</name>
<evidence type="ECO:0000313" key="6">
    <source>
        <dbReference type="Proteomes" id="UP000653644"/>
    </source>
</evidence>
<evidence type="ECO:0000256" key="3">
    <source>
        <dbReference type="ARBA" id="ARBA00022801"/>
    </source>
</evidence>
<gene>
    <name evidence="5" type="ORF">GCM10010345_67010</name>
</gene>
<dbReference type="Gene3D" id="3.40.630.10">
    <property type="entry name" value="Zn peptidases"/>
    <property type="match status" value="1"/>
</dbReference>
<evidence type="ECO:0000256" key="1">
    <source>
        <dbReference type="ARBA" id="ARBA00022670"/>
    </source>
</evidence>
<dbReference type="Pfam" id="PF01546">
    <property type="entry name" value="Peptidase_M20"/>
    <property type="match status" value="1"/>
</dbReference>
<evidence type="ECO:0000259" key="4">
    <source>
        <dbReference type="Pfam" id="PF07687"/>
    </source>
</evidence>
<dbReference type="Gene3D" id="3.30.70.360">
    <property type="match status" value="1"/>
</dbReference>
<evidence type="ECO:0000256" key="2">
    <source>
        <dbReference type="ARBA" id="ARBA00022723"/>
    </source>
</evidence>
<evidence type="ECO:0000313" key="5">
    <source>
        <dbReference type="EMBL" id="GHA52878.1"/>
    </source>
</evidence>
<dbReference type="PANTHER" id="PTHR43270">
    <property type="entry name" value="BETA-ALA-HIS DIPEPTIDASE"/>
    <property type="match status" value="1"/>
</dbReference>
<dbReference type="InterPro" id="IPR051458">
    <property type="entry name" value="Cyt/Met_Dipeptidase"/>
</dbReference>
<keyword evidence="2" id="KW-0479">Metal-binding</keyword>
<keyword evidence="3" id="KW-0378">Hydrolase</keyword>
<keyword evidence="1" id="KW-0645">Protease</keyword>
<dbReference type="RefSeq" id="WP_189892225.1">
    <property type="nucleotide sequence ID" value="NZ_BMVN01000032.1"/>
</dbReference>
<comment type="caution">
    <text evidence="5">The sequence shown here is derived from an EMBL/GenBank/DDBJ whole genome shotgun (WGS) entry which is preliminary data.</text>
</comment>
<dbReference type="InterPro" id="IPR002933">
    <property type="entry name" value="Peptidase_M20"/>
</dbReference>
<protein>
    <submittedName>
        <fullName evidence="5">Dipeptidase</fullName>
    </submittedName>
</protein>
<organism evidence="5 6">
    <name type="scientific">Streptomyces canarius</name>
    <dbReference type="NCBI Taxonomy" id="285453"/>
    <lineage>
        <taxon>Bacteria</taxon>
        <taxon>Bacillati</taxon>
        <taxon>Actinomycetota</taxon>
        <taxon>Actinomycetes</taxon>
        <taxon>Kitasatosporales</taxon>
        <taxon>Streptomycetaceae</taxon>
        <taxon>Streptomyces</taxon>
    </lineage>
</organism>
<dbReference type="InterPro" id="IPR011650">
    <property type="entry name" value="Peptidase_M20_dimer"/>
</dbReference>
<accession>A0ABQ3D4T7</accession>
<dbReference type="EMBL" id="BMVN01000032">
    <property type="protein sequence ID" value="GHA52878.1"/>
    <property type="molecule type" value="Genomic_DNA"/>
</dbReference>
<dbReference type="Pfam" id="PF07687">
    <property type="entry name" value="M20_dimer"/>
    <property type="match status" value="1"/>
</dbReference>
<dbReference type="NCBIfam" id="NF005914">
    <property type="entry name" value="PRK07907.1"/>
    <property type="match status" value="1"/>
</dbReference>
<dbReference type="PANTHER" id="PTHR43270:SF12">
    <property type="entry name" value="SUCCINYL-DIAMINOPIMELATE DESUCCINYLASE"/>
    <property type="match status" value="1"/>
</dbReference>
<keyword evidence="6" id="KW-1185">Reference proteome</keyword>
<reference evidence="6" key="1">
    <citation type="journal article" date="2019" name="Int. J. Syst. Evol. Microbiol.">
        <title>The Global Catalogue of Microorganisms (GCM) 10K type strain sequencing project: providing services to taxonomists for standard genome sequencing and annotation.</title>
        <authorList>
            <consortium name="The Broad Institute Genomics Platform"/>
            <consortium name="The Broad Institute Genome Sequencing Center for Infectious Disease"/>
            <person name="Wu L."/>
            <person name="Ma J."/>
        </authorList>
    </citation>
    <scope>NUCLEOTIDE SEQUENCE [LARGE SCALE GENOMIC DNA]</scope>
    <source>
        <strain evidence="6">JCM 4733</strain>
    </source>
</reference>
<dbReference type="Proteomes" id="UP000653644">
    <property type="component" value="Unassembled WGS sequence"/>
</dbReference>
<sequence>MDENLIAGTIATMIPTARRELTELVAFRSVADLDVSPRGESEKAAQWIADALRAEAFADVTVLDMPDGWQSVYGFLPGPPDAPTVLLYAHFDVQPALDETAWTSPPFTLTERDGRWYGRGTADCKGAVLMHLLALRALKAHGGVPVNVKVIVEGSEEQGTGGLEQYARAHPRLLAADAVLVADAGNFRRGVPTVTTALRGITMLRVQVDTLRADLHSGQFGGPAPDALTALLKILASLTGEDGTARVDGLAADGHWPGLDYSEADFRADAGLLDGVRLTGTGSVGDRLWARPSVGVMGIDCPPVEGATPTIHATARAALSLRVPPGQDARTATSLLSAHIEKRTPWGARVSIEPMGQGEPFRADTSGPAYTAMAQALGTAFPGQTMRLGGFGGGIPLCGTLAELYPRAEILLFGLSEPEANIHAVDESVSVDELRRLAVTEAHFLRGYAANGVRSGQG</sequence>
<dbReference type="SUPFAM" id="SSF53187">
    <property type="entry name" value="Zn-dependent exopeptidases"/>
    <property type="match status" value="1"/>
</dbReference>
<proteinExistence type="predicted"/>